<keyword evidence="1" id="KW-0812">Transmembrane</keyword>
<proteinExistence type="predicted"/>
<organism evidence="3 4">
    <name type="scientific">Athelia psychrophila</name>
    <dbReference type="NCBI Taxonomy" id="1759441"/>
    <lineage>
        <taxon>Eukaryota</taxon>
        <taxon>Fungi</taxon>
        <taxon>Dikarya</taxon>
        <taxon>Basidiomycota</taxon>
        <taxon>Agaricomycotina</taxon>
        <taxon>Agaricomycetes</taxon>
        <taxon>Agaricomycetidae</taxon>
        <taxon>Atheliales</taxon>
        <taxon>Atheliaceae</taxon>
        <taxon>Athelia</taxon>
    </lineage>
</organism>
<evidence type="ECO:0000259" key="2">
    <source>
        <dbReference type="Pfam" id="PF20151"/>
    </source>
</evidence>
<feature type="transmembrane region" description="Helical" evidence="1">
    <location>
        <begin position="161"/>
        <end position="183"/>
    </location>
</feature>
<evidence type="ECO:0000313" key="4">
    <source>
        <dbReference type="Proteomes" id="UP000076532"/>
    </source>
</evidence>
<gene>
    <name evidence="3" type="ORF">FIBSPDRAFT_947870</name>
</gene>
<accession>A0A166RHX4</accession>
<reference evidence="3 4" key="1">
    <citation type="journal article" date="2016" name="Mol. Biol. Evol.">
        <title>Comparative Genomics of Early-Diverging Mushroom-Forming Fungi Provides Insights into the Origins of Lignocellulose Decay Capabilities.</title>
        <authorList>
            <person name="Nagy L.G."/>
            <person name="Riley R."/>
            <person name="Tritt A."/>
            <person name="Adam C."/>
            <person name="Daum C."/>
            <person name="Floudas D."/>
            <person name="Sun H."/>
            <person name="Yadav J.S."/>
            <person name="Pangilinan J."/>
            <person name="Larsson K.H."/>
            <person name="Matsuura K."/>
            <person name="Barry K."/>
            <person name="Labutti K."/>
            <person name="Kuo R."/>
            <person name="Ohm R.A."/>
            <person name="Bhattacharya S.S."/>
            <person name="Shirouzu T."/>
            <person name="Yoshinaga Y."/>
            <person name="Martin F.M."/>
            <person name="Grigoriev I.V."/>
            <person name="Hibbett D.S."/>
        </authorList>
    </citation>
    <scope>NUCLEOTIDE SEQUENCE [LARGE SCALE GENOMIC DNA]</scope>
    <source>
        <strain evidence="3 4">CBS 109695</strain>
    </source>
</reference>
<dbReference type="Pfam" id="PF20151">
    <property type="entry name" value="DUF6533"/>
    <property type="match status" value="1"/>
</dbReference>
<feature type="transmembrane region" description="Helical" evidence="1">
    <location>
        <begin position="249"/>
        <end position="267"/>
    </location>
</feature>
<evidence type="ECO:0000256" key="1">
    <source>
        <dbReference type="SAM" id="Phobius"/>
    </source>
</evidence>
<protein>
    <recommendedName>
        <fullName evidence="2">DUF6533 domain-containing protein</fullName>
    </recommendedName>
</protein>
<feature type="domain" description="DUF6533" evidence="2">
    <location>
        <begin position="25"/>
        <end position="70"/>
    </location>
</feature>
<keyword evidence="1" id="KW-1133">Transmembrane helix</keyword>
<dbReference type="OrthoDB" id="3038990at2759"/>
<keyword evidence="4" id="KW-1185">Reference proteome</keyword>
<feature type="transmembrane region" description="Helical" evidence="1">
    <location>
        <begin position="20"/>
        <end position="39"/>
    </location>
</feature>
<keyword evidence="1" id="KW-0472">Membrane</keyword>
<name>A0A166RHX4_9AGAM</name>
<sequence>MDATPKNPFGVLPPAIAGQYQVSCYILAATLTVYVYDWLLSVPEEQAIYARYGLPRATAVYFFSRVTSFIYLLSIALFAIAPVDNCQAVEWSAGVFSVLAAASTSFLFLLRVRAVYSYSVVVTTLFGCLWLSMIAATAYYVKGLTAQHIPTTRRCTESGMHNYLLAIPSVGLGVTDTIVFVAISYRLVGNSINADAGGWVRAFVTGDGLYTMSKALLKSGQVYFIAVVAAFLLNLVVMTAPGIPAAMQYILLPAYVGFTNIMSCVVFRGMALGLYVDKDAAHVLEALDTGTVDFGRGRGSRCSLAFDSIVTSRDRGVGVVEIVLEELPLNERGGC</sequence>
<feature type="transmembrane region" description="Helical" evidence="1">
    <location>
        <begin position="60"/>
        <end position="81"/>
    </location>
</feature>
<evidence type="ECO:0000313" key="3">
    <source>
        <dbReference type="EMBL" id="KZP28288.1"/>
    </source>
</evidence>
<dbReference type="InterPro" id="IPR045340">
    <property type="entry name" value="DUF6533"/>
</dbReference>
<feature type="transmembrane region" description="Helical" evidence="1">
    <location>
        <begin position="93"/>
        <end position="110"/>
    </location>
</feature>
<dbReference type="Proteomes" id="UP000076532">
    <property type="component" value="Unassembled WGS sequence"/>
</dbReference>
<dbReference type="EMBL" id="KV417504">
    <property type="protein sequence ID" value="KZP28288.1"/>
    <property type="molecule type" value="Genomic_DNA"/>
</dbReference>
<feature type="transmembrane region" description="Helical" evidence="1">
    <location>
        <begin position="222"/>
        <end position="243"/>
    </location>
</feature>
<dbReference type="AlphaFoldDB" id="A0A166RHX4"/>
<feature type="transmembrane region" description="Helical" evidence="1">
    <location>
        <begin position="117"/>
        <end position="141"/>
    </location>
</feature>